<dbReference type="PANTHER" id="PTHR30485">
    <property type="entry name" value="NI/FE-HYDROGENASE 1 B-TYPE CYTOCHROME SUBUNIT"/>
    <property type="match status" value="1"/>
</dbReference>
<dbReference type="Gene3D" id="1.20.950.20">
    <property type="entry name" value="Transmembrane di-heme cytochromes, Chain C"/>
    <property type="match status" value="1"/>
</dbReference>
<dbReference type="EMBL" id="FOPM01000037">
    <property type="protein sequence ID" value="SFH10964.1"/>
    <property type="molecule type" value="Genomic_DNA"/>
</dbReference>
<feature type="transmembrane region" description="Helical" evidence="6">
    <location>
        <begin position="36"/>
        <end position="56"/>
    </location>
</feature>
<evidence type="ECO:0000256" key="5">
    <source>
        <dbReference type="ARBA" id="ARBA00023136"/>
    </source>
</evidence>
<dbReference type="InterPro" id="IPR051542">
    <property type="entry name" value="Hydrogenase_cytochrome"/>
</dbReference>
<feature type="transmembrane region" description="Helical" evidence="6">
    <location>
        <begin position="158"/>
        <end position="182"/>
    </location>
</feature>
<keyword evidence="9" id="KW-1185">Reference proteome</keyword>
<dbReference type="STRING" id="582675.SAMN05192565_13712"/>
<feature type="transmembrane region" description="Helical" evidence="6">
    <location>
        <begin position="202"/>
        <end position="227"/>
    </location>
</feature>
<protein>
    <submittedName>
        <fullName evidence="8">Thiosulfate reductase cytochrome b subunit</fullName>
    </submittedName>
</protein>
<dbReference type="GO" id="GO:0022904">
    <property type="term" value="P:respiratory electron transport chain"/>
    <property type="evidence" value="ECO:0007669"/>
    <property type="project" value="InterPro"/>
</dbReference>
<gene>
    <name evidence="8" type="ORF">SAMN05192565_13712</name>
</gene>
<dbReference type="Pfam" id="PF01292">
    <property type="entry name" value="Ni_hydr_CYTB"/>
    <property type="match status" value="1"/>
</dbReference>
<evidence type="ECO:0000313" key="8">
    <source>
        <dbReference type="EMBL" id="SFH10964.1"/>
    </source>
</evidence>
<evidence type="ECO:0000256" key="2">
    <source>
        <dbReference type="ARBA" id="ARBA00022475"/>
    </source>
</evidence>
<dbReference type="AlphaFoldDB" id="A0A1I2XBR0"/>
<dbReference type="Proteomes" id="UP000199229">
    <property type="component" value="Unassembled WGS sequence"/>
</dbReference>
<organism evidence="8 9">
    <name type="scientific">Methylobacterium gossipiicola</name>
    <dbReference type="NCBI Taxonomy" id="582675"/>
    <lineage>
        <taxon>Bacteria</taxon>
        <taxon>Pseudomonadati</taxon>
        <taxon>Pseudomonadota</taxon>
        <taxon>Alphaproteobacteria</taxon>
        <taxon>Hyphomicrobiales</taxon>
        <taxon>Methylobacteriaceae</taxon>
        <taxon>Methylobacterium</taxon>
    </lineage>
</organism>
<accession>A0A1I2XBR0</accession>
<comment type="subcellular location">
    <subcellularLocation>
        <location evidence="1">Cell membrane</location>
        <topology evidence="1">Multi-pass membrane protein</topology>
    </subcellularLocation>
</comment>
<evidence type="ECO:0000256" key="1">
    <source>
        <dbReference type="ARBA" id="ARBA00004651"/>
    </source>
</evidence>
<dbReference type="InterPro" id="IPR016174">
    <property type="entry name" value="Di-haem_cyt_TM"/>
</dbReference>
<dbReference type="GO" id="GO:0005886">
    <property type="term" value="C:plasma membrane"/>
    <property type="evidence" value="ECO:0007669"/>
    <property type="project" value="UniProtKB-SubCell"/>
</dbReference>
<evidence type="ECO:0000256" key="3">
    <source>
        <dbReference type="ARBA" id="ARBA00022692"/>
    </source>
</evidence>
<evidence type="ECO:0000313" key="9">
    <source>
        <dbReference type="Proteomes" id="UP000199229"/>
    </source>
</evidence>
<evidence type="ECO:0000259" key="7">
    <source>
        <dbReference type="Pfam" id="PF01292"/>
    </source>
</evidence>
<evidence type="ECO:0000256" key="6">
    <source>
        <dbReference type="SAM" id="Phobius"/>
    </source>
</evidence>
<evidence type="ECO:0000256" key="4">
    <source>
        <dbReference type="ARBA" id="ARBA00022989"/>
    </source>
</evidence>
<dbReference type="GO" id="GO:0020037">
    <property type="term" value="F:heme binding"/>
    <property type="evidence" value="ECO:0007669"/>
    <property type="project" value="TreeGrafter"/>
</dbReference>
<keyword evidence="5 6" id="KW-0472">Membrane</keyword>
<sequence length="250" mass="27379">MTSPRSAMTRPRSAMTERTPRRTVFRHRAFVRLAHWLNAAAFGALLVSGIAILLALPRLFWGETGANDAPAALVLPLPVNLEQTGWGRNLHFLAAWILVLNGGLYLVLALVGGHLRRNLLPDRDQLRPGHLAREIADHARLRPPRGREALRYNALQKFAYLAVILGLFPLMVLTGLTMSPGVTAAFPELFTLFGGRQSARTLHFVFACLLVLFLVVHVAQVFIGGAVNLTRAMITGRLAVPANNPEPPDA</sequence>
<feature type="domain" description="Cytochrome b561 bacterial/Ni-hydrogenase" evidence="7">
    <location>
        <begin position="26"/>
        <end position="236"/>
    </location>
</feature>
<name>A0A1I2XBR0_9HYPH</name>
<dbReference type="SUPFAM" id="SSF81342">
    <property type="entry name" value="Transmembrane di-heme cytochromes"/>
    <property type="match status" value="1"/>
</dbReference>
<feature type="transmembrane region" description="Helical" evidence="6">
    <location>
        <begin position="90"/>
        <end position="111"/>
    </location>
</feature>
<dbReference type="GO" id="GO:0009055">
    <property type="term" value="F:electron transfer activity"/>
    <property type="evidence" value="ECO:0007669"/>
    <property type="project" value="InterPro"/>
</dbReference>
<dbReference type="InterPro" id="IPR011577">
    <property type="entry name" value="Cyt_b561_bac/Ni-Hgenase"/>
</dbReference>
<keyword evidence="2" id="KW-1003">Cell membrane</keyword>
<dbReference type="PANTHER" id="PTHR30485:SF1">
    <property type="entry name" value="CYTOCHROME YDHU-RELATED"/>
    <property type="match status" value="1"/>
</dbReference>
<keyword evidence="3 6" id="KW-0812">Transmembrane</keyword>
<reference evidence="9" key="1">
    <citation type="submission" date="2016-10" db="EMBL/GenBank/DDBJ databases">
        <authorList>
            <person name="Varghese N."/>
            <person name="Submissions S."/>
        </authorList>
    </citation>
    <scope>NUCLEOTIDE SEQUENCE [LARGE SCALE GENOMIC DNA]</scope>
    <source>
        <strain evidence="9">Gh-105</strain>
    </source>
</reference>
<proteinExistence type="predicted"/>
<keyword evidence="4 6" id="KW-1133">Transmembrane helix</keyword>